<dbReference type="GO" id="GO:0043137">
    <property type="term" value="P:DNA replication, removal of RNA primer"/>
    <property type="evidence" value="ECO:0007669"/>
    <property type="project" value="TreeGrafter"/>
</dbReference>
<evidence type="ECO:0000256" key="8">
    <source>
        <dbReference type="ARBA" id="ARBA00022759"/>
    </source>
</evidence>
<keyword evidence="8 10" id="KW-0255">Endonuclease</keyword>
<comment type="function">
    <text evidence="2 11">Endonuclease that specifically degrades the RNA of RNA-DNA hybrids.</text>
</comment>
<dbReference type="EC" id="3.1.26.4" evidence="11"/>
<evidence type="ECO:0000256" key="7">
    <source>
        <dbReference type="ARBA" id="ARBA00022723"/>
    </source>
</evidence>
<feature type="binding site" evidence="10">
    <location>
        <position position="22"/>
    </location>
    <ligand>
        <name>a divalent metal cation</name>
        <dbReference type="ChEBI" id="CHEBI:60240"/>
    </ligand>
</feature>
<evidence type="ECO:0000256" key="11">
    <source>
        <dbReference type="RuleBase" id="RU003515"/>
    </source>
</evidence>
<dbReference type="GO" id="GO:0004523">
    <property type="term" value="F:RNA-DNA hybrid ribonuclease activity"/>
    <property type="evidence" value="ECO:0007669"/>
    <property type="project" value="UniProtKB-UniRule"/>
</dbReference>
<dbReference type="GO" id="GO:0032299">
    <property type="term" value="C:ribonuclease H2 complex"/>
    <property type="evidence" value="ECO:0007669"/>
    <property type="project" value="TreeGrafter"/>
</dbReference>
<dbReference type="STRING" id="29561.MM26B8_05520"/>
<keyword evidence="9 10" id="KW-0378">Hydrolase</keyword>
<dbReference type="GO" id="GO:0046872">
    <property type="term" value="F:metal ion binding"/>
    <property type="evidence" value="ECO:0007669"/>
    <property type="project" value="UniProtKB-KW"/>
</dbReference>
<dbReference type="PANTHER" id="PTHR10954:SF23">
    <property type="entry name" value="RIBONUCLEASE"/>
    <property type="match status" value="1"/>
</dbReference>
<evidence type="ECO:0000256" key="9">
    <source>
        <dbReference type="ARBA" id="ARBA00022801"/>
    </source>
</evidence>
<keyword evidence="14" id="KW-1185">Reference proteome</keyword>
<comment type="catalytic activity">
    <reaction evidence="1 10 11">
        <text>Endonucleolytic cleavage to 5'-phosphomonoester.</text>
        <dbReference type="EC" id="3.1.26.4"/>
    </reaction>
</comment>
<accession>A0A0F5H1A9</accession>
<keyword evidence="7 10" id="KW-0479">Metal-binding</keyword>
<dbReference type="InterPro" id="IPR024567">
    <property type="entry name" value="RNase_HII/HIII_dom"/>
</dbReference>
<evidence type="ECO:0000313" key="13">
    <source>
        <dbReference type="EMBL" id="KKB26642.1"/>
    </source>
</evidence>
<evidence type="ECO:0000256" key="1">
    <source>
        <dbReference type="ARBA" id="ARBA00000077"/>
    </source>
</evidence>
<evidence type="ECO:0000256" key="2">
    <source>
        <dbReference type="ARBA" id="ARBA00004065"/>
    </source>
</evidence>
<keyword evidence="5" id="KW-0963">Cytoplasm</keyword>
<dbReference type="Proteomes" id="UP000033750">
    <property type="component" value="Unassembled WGS sequence"/>
</dbReference>
<feature type="binding site" evidence="10">
    <location>
        <position position="21"/>
    </location>
    <ligand>
        <name>a divalent metal cation</name>
        <dbReference type="ChEBI" id="CHEBI:60240"/>
    </ligand>
</feature>
<evidence type="ECO:0000256" key="6">
    <source>
        <dbReference type="ARBA" id="ARBA00022722"/>
    </source>
</evidence>
<dbReference type="Gene3D" id="3.30.420.10">
    <property type="entry name" value="Ribonuclease H-like superfamily/Ribonuclease H"/>
    <property type="match status" value="1"/>
</dbReference>
<dbReference type="GO" id="GO:0005737">
    <property type="term" value="C:cytoplasm"/>
    <property type="evidence" value="ECO:0007669"/>
    <property type="project" value="UniProtKB-SubCell"/>
</dbReference>
<name>A0A0F5H1A9_9BACT</name>
<evidence type="ECO:0000313" key="14">
    <source>
        <dbReference type="Proteomes" id="UP000033750"/>
    </source>
</evidence>
<dbReference type="PATRIC" id="fig|1264554.4.peg.53"/>
<dbReference type="GO" id="GO:0003723">
    <property type="term" value="F:RNA binding"/>
    <property type="evidence" value="ECO:0007669"/>
    <property type="project" value="UniProtKB-UniRule"/>
</dbReference>
<evidence type="ECO:0000259" key="12">
    <source>
        <dbReference type="PROSITE" id="PS51975"/>
    </source>
</evidence>
<comment type="subcellular location">
    <subcellularLocation>
        <location evidence="3">Cytoplasm</location>
    </subcellularLocation>
</comment>
<dbReference type="OrthoDB" id="9777935at2"/>
<keyword evidence="6 10" id="KW-0540">Nuclease</keyword>
<dbReference type="SUPFAM" id="SSF53098">
    <property type="entry name" value="Ribonuclease H-like"/>
    <property type="match status" value="1"/>
</dbReference>
<dbReference type="Pfam" id="PF01351">
    <property type="entry name" value="RNase_HII"/>
    <property type="match status" value="1"/>
</dbReference>
<dbReference type="GO" id="GO:0006298">
    <property type="term" value="P:mismatch repair"/>
    <property type="evidence" value="ECO:0007669"/>
    <property type="project" value="TreeGrafter"/>
</dbReference>
<dbReference type="CDD" id="cd06590">
    <property type="entry name" value="RNase_HII_bacteria_HIII_like"/>
    <property type="match status" value="1"/>
</dbReference>
<dbReference type="PROSITE" id="PS51975">
    <property type="entry name" value="RNASE_H_2"/>
    <property type="match status" value="1"/>
</dbReference>
<organism evidence="13 14">
    <name type="scientific">Mycoplasmopsis meleagridis ATCC 25294</name>
    <dbReference type="NCBI Taxonomy" id="1264554"/>
    <lineage>
        <taxon>Bacteria</taxon>
        <taxon>Bacillati</taxon>
        <taxon>Mycoplasmatota</taxon>
        <taxon>Mycoplasmoidales</taxon>
        <taxon>Metamycoplasmataceae</taxon>
        <taxon>Mycoplasmopsis</taxon>
    </lineage>
</organism>
<comment type="caution">
    <text evidence="13">The sequence shown here is derived from an EMBL/GenBank/DDBJ whole genome shotgun (WGS) entry which is preliminary data.</text>
</comment>
<dbReference type="RefSeq" id="WP_046096989.1">
    <property type="nucleotide sequence ID" value="NZ_JZXN01000017.1"/>
</dbReference>
<evidence type="ECO:0000256" key="5">
    <source>
        <dbReference type="ARBA" id="ARBA00022490"/>
    </source>
</evidence>
<proteinExistence type="inferred from homology"/>
<sequence>MKFIQFEPIYNLNTKKIIGIDETGVGDYFGFVVSCAAYVPINKLDWVNSLGVKDSKKLTDKKIKEIASLLAKEIYFSTHFFTTKEYNDLNQTLNANEIKMLLHLKTIEKLQNKIDKIDYIFIDQYSTFSSIVKYYEKFLEKENKEKYQIAEIKHDVLLSNKAEDLNINVACASIIARALFLDLMAQKNKLYNVVFPFGAGEKVKLFASKLFENKDKNFVYEVAKIKFKMI</sequence>
<dbReference type="InterPro" id="IPR036397">
    <property type="entry name" value="RNaseH_sf"/>
</dbReference>
<gene>
    <name evidence="13" type="ORF">MMELEA_00230</name>
</gene>
<comment type="cofactor">
    <cofactor evidence="10">
        <name>Mn(2+)</name>
        <dbReference type="ChEBI" id="CHEBI:29035"/>
    </cofactor>
    <cofactor evidence="10">
        <name>Mg(2+)</name>
        <dbReference type="ChEBI" id="CHEBI:18420"/>
    </cofactor>
    <text evidence="10">Manganese or magnesium. Binds 1 divalent metal ion per monomer in the absence of substrate. May bind a second metal ion after substrate binding.</text>
</comment>
<dbReference type="EMBL" id="JZXN01000017">
    <property type="protein sequence ID" value="KKB26642.1"/>
    <property type="molecule type" value="Genomic_DNA"/>
</dbReference>
<evidence type="ECO:0000256" key="10">
    <source>
        <dbReference type="PROSITE-ProRule" id="PRU01319"/>
    </source>
</evidence>
<protein>
    <recommendedName>
        <fullName evidence="11">Ribonuclease</fullName>
        <ecNumber evidence="11">3.1.26.4</ecNumber>
    </recommendedName>
</protein>
<evidence type="ECO:0000256" key="3">
    <source>
        <dbReference type="ARBA" id="ARBA00004496"/>
    </source>
</evidence>
<evidence type="ECO:0000256" key="4">
    <source>
        <dbReference type="ARBA" id="ARBA00008378"/>
    </source>
</evidence>
<dbReference type="AlphaFoldDB" id="A0A0F5H1A9"/>
<feature type="binding site" evidence="10">
    <location>
        <position position="123"/>
    </location>
    <ligand>
        <name>a divalent metal cation</name>
        <dbReference type="ChEBI" id="CHEBI:60240"/>
    </ligand>
</feature>
<reference evidence="13 14" key="1">
    <citation type="submission" date="2015-03" db="EMBL/GenBank/DDBJ databases">
        <title>Genome sequence of Mycoplasma meleagridis strain ATCC 25294.</title>
        <authorList>
            <person name="Yacoub E."/>
            <person name="Blanchard A."/>
            <person name="Sirand-Pugnet P."/>
            <person name="Mardassi B.B.A."/>
        </authorList>
    </citation>
    <scope>NUCLEOTIDE SEQUENCE [LARGE SCALE GENOMIC DNA]</scope>
    <source>
        <strain evidence="13 14">ATCC 25294</strain>
    </source>
</reference>
<dbReference type="InterPro" id="IPR001352">
    <property type="entry name" value="RNase_HII/HIII"/>
</dbReference>
<comment type="similarity">
    <text evidence="4">Belongs to the RNase HII family. RnhC subfamily.</text>
</comment>
<dbReference type="PANTHER" id="PTHR10954">
    <property type="entry name" value="RIBONUCLEASE H2 SUBUNIT A"/>
    <property type="match status" value="1"/>
</dbReference>
<feature type="domain" description="RNase H type-2" evidence="12">
    <location>
        <begin position="15"/>
        <end position="230"/>
    </location>
</feature>
<dbReference type="InterPro" id="IPR012337">
    <property type="entry name" value="RNaseH-like_sf"/>
</dbReference>